<dbReference type="PANTHER" id="PTHR24135:SF28">
    <property type="entry name" value="LD13733P"/>
    <property type="match status" value="1"/>
</dbReference>
<evidence type="ECO:0000313" key="3">
    <source>
        <dbReference type="Proteomes" id="UP000272942"/>
    </source>
</evidence>
<dbReference type="GO" id="GO:0035255">
    <property type="term" value="F:ionotropic glutamate receptor binding"/>
    <property type="evidence" value="ECO:0007669"/>
    <property type="project" value="TreeGrafter"/>
</dbReference>
<dbReference type="Proteomes" id="UP000272942">
    <property type="component" value="Unassembled WGS sequence"/>
</dbReference>
<dbReference type="GO" id="GO:0045211">
    <property type="term" value="C:postsynaptic membrane"/>
    <property type="evidence" value="ECO:0007669"/>
    <property type="project" value="TreeGrafter"/>
</dbReference>
<dbReference type="OrthoDB" id="445896at2759"/>
<keyword evidence="3" id="KW-1185">Reference proteome</keyword>
<dbReference type="SUPFAM" id="SSF48403">
    <property type="entry name" value="Ankyrin repeat"/>
    <property type="match status" value="1"/>
</dbReference>
<keyword evidence="1" id="KW-0040">ANK repeat</keyword>
<dbReference type="Pfam" id="PF12796">
    <property type="entry name" value="Ank_2"/>
    <property type="match status" value="1"/>
</dbReference>
<dbReference type="GO" id="GO:0014069">
    <property type="term" value="C:postsynaptic density"/>
    <property type="evidence" value="ECO:0007669"/>
    <property type="project" value="TreeGrafter"/>
</dbReference>
<reference evidence="4" key="1">
    <citation type="submission" date="2016-06" db="UniProtKB">
        <authorList>
            <consortium name="WormBaseParasite"/>
        </authorList>
    </citation>
    <scope>IDENTIFICATION</scope>
</reference>
<dbReference type="GO" id="GO:0030160">
    <property type="term" value="F:synaptic receptor adaptor activity"/>
    <property type="evidence" value="ECO:0007669"/>
    <property type="project" value="TreeGrafter"/>
</dbReference>
<dbReference type="AlphaFoldDB" id="A0A183A981"/>
<evidence type="ECO:0000313" key="4">
    <source>
        <dbReference type="WBParaSite" id="ECPE_0000351901-mRNA-1"/>
    </source>
</evidence>
<accession>A0A183A981</accession>
<reference evidence="2 3" key="2">
    <citation type="submission" date="2018-11" db="EMBL/GenBank/DDBJ databases">
        <authorList>
            <consortium name="Pathogen Informatics"/>
        </authorList>
    </citation>
    <scope>NUCLEOTIDE SEQUENCE [LARGE SCALE GENOMIC DNA]</scope>
    <source>
        <strain evidence="2 3">Egypt</strain>
    </source>
</reference>
<feature type="repeat" description="ANK" evidence="1">
    <location>
        <begin position="18"/>
        <end position="50"/>
    </location>
</feature>
<dbReference type="GO" id="GO:0043197">
    <property type="term" value="C:dendritic spine"/>
    <property type="evidence" value="ECO:0007669"/>
    <property type="project" value="TreeGrafter"/>
</dbReference>
<dbReference type="PROSITE" id="PS50088">
    <property type="entry name" value="ANK_REPEAT"/>
    <property type="match status" value="3"/>
</dbReference>
<name>A0A183A981_9TREM</name>
<dbReference type="InterPro" id="IPR036770">
    <property type="entry name" value="Ankyrin_rpt-contain_sf"/>
</dbReference>
<dbReference type="Gene3D" id="1.25.40.20">
    <property type="entry name" value="Ankyrin repeat-containing domain"/>
    <property type="match status" value="1"/>
</dbReference>
<evidence type="ECO:0000313" key="2">
    <source>
        <dbReference type="EMBL" id="VDP69726.1"/>
    </source>
</evidence>
<dbReference type="EMBL" id="UZAN01040460">
    <property type="protein sequence ID" value="VDP69726.1"/>
    <property type="molecule type" value="Genomic_DNA"/>
</dbReference>
<feature type="repeat" description="ANK" evidence="1">
    <location>
        <begin position="85"/>
        <end position="117"/>
    </location>
</feature>
<dbReference type="InterPro" id="IPR051569">
    <property type="entry name" value="SHANK"/>
</dbReference>
<gene>
    <name evidence="2" type="ORF">ECPE_LOCUS3516</name>
</gene>
<organism evidence="4">
    <name type="scientific">Echinostoma caproni</name>
    <dbReference type="NCBI Taxonomy" id="27848"/>
    <lineage>
        <taxon>Eukaryota</taxon>
        <taxon>Metazoa</taxon>
        <taxon>Spiralia</taxon>
        <taxon>Lophotrochozoa</taxon>
        <taxon>Platyhelminthes</taxon>
        <taxon>Trematoda</taxon>
        <taxon>Digenea</taxon>
        <taxon>Plagiorchiida</taxon>
        <taxon>Echinostomata</taxon>
        <taxon>Echinostomatoidea</taxon>
        <taxon>Echinostomatidae</taxon>
        <taxon>Echinostoma</taxon>
    </lineage>
</organism>
<dbReference type="Pfam" id="PF00023">
    <property type="entry name" value="Ank"/>
    <property type="match status" value="1"/>
</dbReference>
<dbReference type="PANTHER" id="PTHR24135">
    <property type="entry name" value="SH3 AND MULTIPLE ANKYRIN REPEAT DOMAINS PROTEIN"/>
    <property type="match status" value="1"/>
</dbReference>
<dbReference type="WBParaSite" id="ECPE_0000351901-mRNA-1">
    <property type="protein sequence ID" value="ECPE_0000351901-mRNA-1"/>
    <property type="gene ID" value="ECPE_0000351901"/>
</dbReference>
<protein>
    <submittedName>
        <fullName evidence="4">ANK_REP_REGION domain-containing protein</fullName>
    </submittedName>
</protein>
<dbReference type="SMART" id="SM00248">
    <property type="entry name" value="ANK"/>
    <property type="match status" value="4"/>
</dbReference>
<dbReference type="PROSITE" id="PS50297">
    <property type="entry name" value="ANK_REP_REGION"/>
    <property type="match status" value="3"/>
</dbReference>
<dbReference type="InterPro" id="IPR002110">
    <property type="entry name" value="Ankyrin_rpt"/>
</dbReference>
<sequence length="273" mass="30436">MIMALVAGGAHLDYRAADTMTPLHRAAALGNYEAIKVLLDLGQSPNTRDQFELTPLYYAVLNDTVALCVERLLYDHSVLGKSDEAGLQEIHQACRFGRVQHLETLLAYGADINSQTAKNGNTPLHICAFTGQESCARLLLFRGADRTLLNRAGHTAYQQAVLVENNTVADLIRTFQAKDVVPLRVNPKRNERRRSFTRIRPQQRCASLGRLADFESMSESRSTDNGYEGRRAVHGALNTSQTTDFEDYRMTSSVSGYCLDSMLLEDDHCGEFF</sequence>
<proteinExistence type="predicted"/>
<evidence type="ECO:0000256" key="1">
    <source>
        <dbReference type="PROSITE-ProRule" id="PRU00023"/>
    </source>
</evidence>
<feature type="repeat" description="ANK" evidence="1">
    <location>
        <begin position="119"/>
        <end position="151"/>
    </location>
</feature>